<evidence type="ECO:0000256" key="12">
    <source>
        <dbReference type="ARBA" id="ARBA00048028"/>
    </source>
</evidence>
<evidence type="ECO:0000256" key="3">
    <source>
        <dbReference type="ARBA" id="ARBA00011881"/>
    </source>
</evidence>
<dbReference type="AlphaFoldDB" id="A0A7W3TLD5"/>
<evidence type="ECO:0000313" key="21">
    <source>
        <dbReference type="EMBL" id="MBB1060470.1"/>
    </source>
</evidence>
<feature type="binding site" description="in other chain" evidence="13 16">
    <location>
        <position position="299"/>
    </location>
    <ligand>
        <name>K(+)</name>
        <dbReference type="ChEBI" id="CHEBI:29103"/>
        <note>ligand shared between two tetrameric partners</note>
    </ligand>
</feature>
<keyword evidence="7 13" id="KW-0658">Purine biosynthesis</keyword>
<evidence type="ECO:0000256" key="6">
    <source>
        <dbReference type="ARBA" id="ARBA00022749"/>
    </source>
</evidence>
<dbReference type="InterPro" id="IPR046342">
    <property type="entry name" value="CBS_dom_sf"/>
</dbReference>
<evidence type="ECO:0000256" key="2">
    <source>
        <dbReference type="ARBA" id="ARBA00005502"/>
    </source>
</evidence>
<name>A0A7W3TLD5_9GAMM</name>
<feature type="binding site" evidence="13">
    <location>
        <position position="468"/>
    </location>
    <ligand>
        <name>K(+)</name>
        <dbReference type="ChEBI" id="CHEBI:29103"/>
        <note>ligand shared between two tetrameric partners</note>
    </ligand>
</feature>
<comment type="cofactor">
    <cofactor evidence="1 13">
        <name>K(+)</name>
        <dbReference type="ChEBI" id="CHEBI:29103"/>
    </cofactor>
</comment>
<feature type="binding site" evidence="13">
    <location>
        <position position="467"/>
    </location>
    <ligand>
        <name>K(+)</name>
        <dbReference type="ChEBI" id="CHEBI:29103"/>
        <note>ligand shared between two tetrameric partners</note>
    </ligand>
</feature>
<evidence type="ECO:0000256" key="10">
    <source>
        <dbReference type="ARBA" id="ARBA00023027"/>
    </source>
</evidence>
<dbReference type="EC" id="1.1.1.205" evidence="13 19"/>
<keyword evidence="6 13" id="KW-0332">GMP biosynthesis</keyword>
<evidence type="ECO:0000256" key="1">
    <source>
        <dbReference type="ARBA" id="ARBA00001958"/>
    </source>
</evidence>
<evidence type="ECO:0000256" key="14">
    <source>
        <dbReference type="PIRSR" id="PIRSR000130-1"/>
    </source>
</evidence>
<feature type="binding site" evidence="13">
    <location>
        <begin position="336"/>
        <end position="338"/>
    </location>
    <ligand>
        <name>IMP</name>
        <dbReference type="ChEBI" id="CHEBI:58053"/>
    </ligand>
</feature>
<dbReference type="UniPathway" id="UPA00601">
    <property type="reaction ID" value="UER00295"/>
</dbReference>
<dbReference type="InterPro" id="IPR015875">
    <property type="entry name" value="IMP_DH/GMP_Rdtase_CS"/>
</dbReference>
<comment type="subunit">
    <text evidence="3 13">Homotetramer.</text>
</comment>
<comment type="pathway">
    <text evidence="13 19">Purine metabolism; XMP biosynthesis via de novo pathway; XMP from IMP: step 1/1.</text>
</comment>
<feature type="domain" description="CBS" evidence="20">
    <location>
        <begin position="152"/>
        <end position="213"/>
    </location>
</feature>
<dbReference type="PANTHER" id="PTHR11911">
    <property type="entry name" value="INOSINE-5-MONOPHOSPHATE DEHYDROGENASE RELATED"/>
    <property type="match status" value="1"/>
</dbReference>
<evidence type="ECO:0000256" key="18">
    <source>
        <dbReference type="RuleBase" id="RU003927"/>
    </source>
</evidence>
<accession>A0A7W3TLD5</accession>
<dbReference type="HAMAP" id="MF_01964">
    <property type="entry name" value="IMPDH"/>
    <property type="match status" value="1"/>
</dbReference>
<feature type="domain" description="CBS" evidence="20">
    <location>
        <begin position="93"/>
        <end position="148"/>
    </location>
</feature>
<dbReference type="RefSeq" id="WP_182686475.1">
    <property type="nucleotide sequence ID" value="NZ_JACHTF010000007.1"/>
</dbReference>
<feature type="binding site" evidence="15">
    <location>
        <begin position="247"/>
        <end position="249"/>
    </location>
    <ligand>
        <name>NAD(+)</name>
        <dbReference type="ChEBI" id="CHEBI:57540"/>
    </ligand>
</feature>
<organism evidence="21 22">
    <name type="scientific">Marilutibacter spongiae</name>
    <dbReference type="NCBI Taxonomy" id="2025720"/>
    <lineage>
        <taxon>Bacteria</taxon>
        <taxon>Pseudomonadati</taxon>
        <taxon>Pseudomonadota</taxon>
        <taxon>Gammaproteobacteria</taxon>
        <taxon>Lysobacterales</taxon>
        <taxon>Lysobacteraceae</taxon>
        <taxon>Marilutibacter</taxon>
    </lineage>
</organism>
<feature type="active site" description="Proton acceptor" evidence="13 14">
    <location>
        <position position="399"/>
    </location>
</feature>
<comment type="similarity">
    <text evidence="2 13 18">Belongs to the IMPDH/GMPR family.</text>
</comment>
<keyword evidence="10 13" id="KW-0520">NAD</keyword>
<feature type="binding site" description="in other chain" evidence="13 16">
    <location>
        <position position="301"/>
    </location>
    <ligand>
        <name>K(+)</name>
        <dbReference type="ChEBI" id="CHEBI:29103"/>
        <note>ligand shared between two tetrameric partners</note>
    </ligand>
</feature>
<keyword evidence="8 13" id="KW-0630">Potassium</keyword>
<dbReference type="EMBL" id="JACHTF010000007">
    <property type="protein sequence ID" value="MBB1060470.1"/>
    <property type="molecule type" value="Genomic_DNA"/>
</dbReference>
<dbReference type="GO" id="GO:0006177">
    <property type="term" value="P:GMP biosynthetic process"/>
    <property type="evidence" value="ECO:0007669"/>
    <property type="project" value="UniProtKB-UniRule"/>
</dbReference>
<evidence type="ECO:0000256" key="13">
    <source>
        <dbReference type="HAMAP-Rule" id="MF_01964"/>
    </source>
</evidence>
<dbReference type="Pfam" id="PF00478">
    <property type="entry name" value="IMPDH"/>
    <property type="match status" value="1"/>
</dbReference>
<dbReference type="SMART" id="SM01240">
    <property type="entry name" value="IMPDH"/>
    <property type="match status" value="1"/>
</dbReference>
<dbReference type="PROSITE" id="PS00487">
    <property type="entry name" value="IMP_DH_GMP_RED"/>
    <property type="match status" value="1"/>
</dbReference>
<dbReference type="GO" id="GO:0046872">
    <property type="term" value="F:metal ion binding"/>
    <property type="evidence" value="ECO:0007669"/>
    <property type="project" value="UniProtKB-UniRule"/>
</dbReference>
<evidence type="ECO:0000256" key="11">
    <source>
        <dbReference type="ARBA" id="ARBA00023122"/>
    </source>
</evidence>
<evidence type="ECO:0000256" key="19">
    <source>
        <dbReference type="RuleBase" id="RU003928"/>
    </source>
</evidence>
<protein>
    <recommendedName>
        <fullName evidence="13 19">Inosine-5'-monophosphate dehydrogenase</fullName>
        <shortName evidence="13">IMP dehydrogenase</shortName>
        <shortName evidence="13">IMPD</shortName>
        <shortName evidence="13">IMPDH</shortName>
        <ecNumber evidence="13 19">1.1.1.205</ecNumber>
    </recommendedName>
</protein>
<gene>
    <name evidence="13 21" type="primary">guaB</name>
    <name evidence="21" type="ORF">H4F98_07765</name>
</gene>
<dbReference type="GO" id="GO:0006183">
    <property type="term" value="P:GTP biosynthetic process"/>
    <property type="evidence" value="ECO:0007669"/>
    <property type="project" value="TreeGrafter"/>
</dbReference>
<keyword evidence="4 13" id="KW-0479">Metal-binding</keyword>
<feature type="binding site" evidence="13 15">
    <location>
        <begin position="297"/>
        <end position="299"/>
    </location>
    <ligand>
        <name>NAD(+)</name>
        <dbReference type="ChEBI" id="CHEBI:57540"/>
    </ligand>
</feature>
<feature type="active site" description="Thioimidate intermediate" evidence="13 14">
    <location>
        <position position="304"/>
    </location>
</feature>
<dbReference type="PANTHER" id="PTHR11911:SF111">
    <property type="entry name" value="INOSINE-5'-MONOPHOSPHATE DEHYDROGENASE"/>
    <property type="match status" value="1"/>
</dbReference>
<feature type="binding site" evidence="13">
    <location>
        <position position="413"/>
    </location>
    <ligand>
        <name>IMP</name>
        <dbReference type="ChEBI" id="CHEBI:58053"/>
    </ligand>
</feature>
<dbReference type="InterPro" id="IPR001093">
    <property type="entry name" value="IMP_DH_GMPRt"/>
</dbReference>
<dbReference type="NCBIfam" id="TIGR01302">
    <property type="entry name" value="IMP_dehydrog"/>
    <property type="match status" value="1"/>
</dbReference>
<comment type="caution">
    <text evidence="21">The sequence shown here is derived from an EMBL/GenBank/DDBJ whole genome shotgun (WGS) entry which is preliminary data.</text>
</comment>
<evidence type="ECO:0000256" key="9">
    <source>
        <dbReference type="ARBA" id="ARBA00023002"/>
    </source>
</evidence>
<dbReference type="FunFam" id="3.20.20.70:FF:000003">
    <property type="entry name" value="GMP reductase"/>
    <property type="match status" value="1"/>
</dbReference>
<proteinExistence type="inferred from homology"/>
<evidence type="ECO:0000256" key="17">
    <source>
        <dbReference type="PROSITE-ProRule" id="PRU00703"/>
    </source>
</evidence>
<sequence length="485" mass="51431">MLRIQAEALTYDDVSLVPAHSTVLPKDVSLTTRLTRDLSIRLPILSAAMDTVSEARLAIAMAQLGGISIIHKNMSATAQAAQVAQVKTFEAGVIKEPFTVGPETTIGEVINLTRARNISGVPVVDGGTLVGIVTSRDMRFEKKLDDPVRHIMTKKERLVTVGEGASDEEVLELLHKHRIEKVLVVNDGFELRGLITVKDIQKKRDNPNAAYDSSERLLVGAAVGVGGDTEARIEALAAAGVDVVVVDTAHGHSQGVLERVRWVKKTFPQLQVIGGNIVTGDAALALMDHGADAVKVGVGPGSICTTRIVAGVGVPQVTAVAMVAEALQDRIPLIADGGIRYSGDIGKAIVAGASTVMVGGLFAGTEEAPGEVELFQGRSYKSYRGMGSLGAMEQGSKDRYFQDASDADKLVPEGIEGRVPYRGPLGNVVHQLAGGLRATMGYVGCATIEDMRRKPSFVRVTNAGSRESHVHDVQITKEPPNYRAG</sequence>
<dbReference type="Proteomes" id="UP000523196">
    <property type="component" value="Unassembled WGS sequence"/>
</dbReference>
<comment type="activity regulation">
    <text evidence="13">Mycophenolic acid (MPA) is a non-competitive inhibitor that prevents formation of the closed enzyme conformation by binding to the same site as the amobile flap. In contrast, mizoribine monophosphate (MZP) is a competitive inhibitor that induces the closed conformation. MPA is a potent inhibitor of mammalian IMPDHs but a poor inhibitor of the bacterial enzymes. MZP is a more potent inhibitor of bacterial IMPDH.</text>
</comment>
<comment type="caution">
    <text evidence="13">Lacks conserved residue(s) required for the propagation of feature annotation.</text>
</comment>
<comment type="catalytic activity">
    <reaction evidence="12 13 19">
        <text>IMP + NAD(+) + H2O = XMP + NADH + H(+)</text>
        <dbReference type="Rhea" id="RHEA:11708"/>
        <dbReference type="ChEBI" id="CHEBI:15377"/>
        <dbReference type="ChEBI" id="CHEBI:15378"/>
        <dbReference type="ChEBI" id="CHEBI:57464"/>
        <dbReference type="ChEBI" id="CHEBI:57540"/>
        <dbReference type="ChEBI" id="CHEBI:57945"/>
        <dbReference type="ChEBI" id="CHEBI:58053"/>
        <dbReference type="EC" id="1.1.1.205"/>
    </reaction>
</comment>
<evidence type="ECO:0000256" key="8">
    <source>
        <dbReference type="ARBA" id="ARBA00022958"/>
    </source>
</evidence>
<feature type="binding site" evidence="13">
    <location>
        <begin position="383"/>
        <end position="387"/>
    </location>
    <ligand>
        <name>IMP</name>
        <dbReference type="ChEBI" id="CHEBI:58053"/>
    </ligand>
</feature>
<dbReference type="SUPFAM" id="SSF51412">
    <property type="entry name" value="Inosine monophosphate dehydrogenase (IMPDH)"/>
    <property type="match status" value="1"/>
</dbReference>
<dbReference type="Pfam" id="PF00571">
    <property type="entry name" value="CBS"/>
    <property type="match status" value="2"/>
</dbReference>
<feature type="binding site" evidence="13">
    <location>
        <position position="469"/>
    </location>
    <ligand>
        <name>K(+)</name>
        <dbReference type="ChEBI" id="CHEBI:29103"/>
        <note>ligand shared between two tetrameric partners</note>
    </ligand>
</feature>
<dbReference type="Gene3D" id="3.20.20.70">
    <property type="entry name" value="Aldolase class I"/>
    <property type="match status" value="1"/>
</dbReference>
<keyword evidence="22" id="KW-1185">Reference proteome</keyword>
<dbReference type="InterPro" id="IPR000644">
    <property type="entry name" value="CBS_dom"/>
</dbReference>
<evidence type="ECO:0000256" key="16">
    <source>
        <dbReference type="PIRSR" id="PIRSR000130-4"/>
    </source>
</evidence>
<dbReference type="SUPFAM" id="SSF54631">
    <property type="entry name" value="CBS-domain pair"/>
    <property type="match status" value="1"/>
</dbReference>
<feature type="binding site" evidence="13">
    <location>
        <position position="247"/>
    </location>
    <ligand>
        <name>NAD(+)</name>
        <dbReference type="ChEBI" id="CHEBI:57540"/>
    </ligand>
</feature>
<evidence type="ECO:0000256" key="15">
    <source>
        <dbReference type="PIRSR" id="PIRSR000130-3"/>
    </source>
</evidence>
<feature type="binding site" description="in other chain" evidence="13 16">
    <location>
        <position position="304"/>
    </location>
    <ligand>
        <name>K(+)</name>
        <dbReference type="ChEBI" id="CHEBI:29103"/>
        <note>ligand shared between two tetrameric partners</note>
    </ligand>
</feature>
<dbReference type="InterPro" id="IPR013785">
    <property type="entry name" value="Aldolase_TIM"/>
</dbReference>
<evidence type="ECO:0000256" key="4">
    <source>
        <dbReference type="ARBA" id="ARBA00022723"/>
    </source>
</evidence>
<keyword evidence="9 13" id="KW-0560">Oxidoreductase</keyword>
<dbReference type="CDD" id="cd04601">
    <property type="entry name" value="CBS_pair_IMPDH"/>
    <property type="match status" value="1"/>
</dbReference>
<keyword evidence="5" id="KW-0677">Repeat</keyword>
<dbReference type="PIRSF" id="PIRSF000130">
    <property type="entry name" value="IMPDH"/>
    <property type="match status" value="1"/>
</dbReference>
<evidence type="ECO:0000256" key="5">
    <source>
        <dbReference type="ARBA" id="ARBA00022737"/>
    </source>
</evidence>
<feature type="binding site" evidence="13">
    <location>
        <position position="302"/>
    </location>
    <ligand>
        <name>IMP</name>
        <dbReference type="ChEBI" id="CHEBI:58053"/>
    </ligand>
</feature>
<dbReference type="PROSITE" id="PS51371">
    <property type="entry name" value="CBS"/>
    <property type="match status" value="2"/>
</dbReference>
<evidence type="ECO:0000313" key="22">
    <source>
        <dbReference type="Proteomes" id="UP000523196"/>
    </source>
</evidence>
<feature type="binding site" evidence="13">
    <location>
        <begin position="359"/>
        <end position="360"/>
    </location>
    <ligand>
        <name>IMP</name>
        <dbReference type="ChEBI" id="CHEBI:58053"/>
    </ligand>
</feature>
<dbReference type="CDD" id="cd00381">
    <property type="entry name" value="IMPDH"/>
    <property type="match status" value="1"/>
</dbReference>
<evidence type="ECO:0000256" key="7">
    <source>
        <dbReference type="ARBA" id="ARBA00022755"/>
    </source>
</evidence>
<comment type="function">
    <text evidence="13">Catalyzes the conversion of inosine 5'-phosphate (IMP) to xanthosine 5'-phosphate (XMP), the first committed and rate-limiting step in the de novo synthesis of guanine nucleotides, and therefore plays an important role in the regulation of cell growth.</text>
</comment>
<dbReference type="InterPro" id="IPR005990">
    <property type="entry name" value="IMP_DH"/>
</dbReference>
<evidence type="ECO:0000259" key="20">
    <source>
        <dbReference type="PROSITE" id="PS51371"/>
    </source>
</evidence>
<dbReference type="GO" id="GO:0003938">
    <property type="term" value="F:IMP dehydrogenase activity"/>
    <property type="evidence" value="ECO:0007669"/>
    <property type="project" value="UniProtKB-UniRule"/>
</dbReference>
<dbReference type="SMART" id="SM00116">
    <property type="entry name" value="CBS"/>
    <property type="match status" value="2"/>
</dbReference>
<reference evidence="21 22" key="1">
    <citation type="submission" date="2020-08" db="EMBL/GenBank/DDBJ databases">
        <authorList>
            <person name="Xu S."/>
            <person name="Li A."/>
        </authorList>
    </citation>
    <scope>NUCLEOTIDE SEQUENCE [LARGE SCALE GENOMIC DNA]</scope>
    <source>
        <strain evidence="21 22">119BY6-57</strain>
    </source>
</reference>
<keyword evidence="11 17" id="KW-0129">CBS domain</keyword>
<dbReference type="GO" id="GO:0000166">
    <property type="term" value="F:nucleotide binding"/>
    <property type="evidence" value="ECO:0007669"/>
    <property type="project" value="UniProtKB-UniRule"/>
</dbReference>